<reference evidence="1 2" key="1">
    <citation type="submission" date="2019-07" db="EMBL/GenBank/DDBJ databases">
        <title>The pathways for chlorine oxyanion respiration interact through the shared metabolite chlorate.</title>
        <authorList>
            <person name="Barnum T.P."/>
            <person name="Cheng Y."/>
            <person name="Hill K.A."/>
            <person name="Lucas L.N."/>
            <person name="Carlson H.K."/>
            <person name="Coates J.D."/>
        </authorList>
    </citation>
    <scope>NUCLEOTIDE SEQUENCE [LARGE SCALE GENOMIC DNA]</scope>
    <source>
        <strain evidence="1 2">SFB-3</strain>
    </source>
</reference>
<evidence type="ECO:0000313" key="1">
    <source>
        <dbReference type="EMBL" id="TVO57161.1"/>
    </source>
</evidence>
<dbReference type="OrthoDB" id="5600572at2"/>
<dbReference type="Proteomes" id="UP000319502">
    <property type="component" value="Unassembled WGS sequence"/>
</dbReference>
<keyword evidence="2" id="KW-1185">Reference proteome</keyword>
<protein>
    <submittedName>
        <fullName evidence="1">TIGR02647 family protein</fullName>
    </submittedName>
</protein>
<dbReference type="NCBIfam" id="TIGR02647">
    <property type="entry name" value="DNA"/>
    <property type="match status" value="1"/>
</dbReference>
<comment type="caution">
    <text evidence="1">The sequence shown here is derived from an EMBL/GenBank/DDBJ whole genome shotgun (WGS) entry which is preliminary data.</text>
</comment>
<proteinExistence type="predicted"/>
<evidence type="ECO:0000313" key="2">
    <source>
        <dbReference type="Proteomes" id="UP000319502"/>
    </source>
</evidence>
<dbReference type="RefSeq" id="WP_144309401.1">
    <property type="nucleotide sequence ID" value="NZ_VMNK01000007.1"/>
</dbReference>
<accession>A0A557QW67</accession>
<gene>
    <name evidence="1" type="ORF">FHP91_09705</name>
</gene>
<organism evidence="1 2">
    <name type="scientific">Denitromonas halophila</name>
    <dbReference type="NCBI Taxonomy" id="1629404"/>
    <lineage>
        <taxon>Bacteria</taxon>
        <taxon>Pseudomonadati</taxon>
        <taxon>Pseudomonadota</taxon>
        <taxon>Betaproteobacteria</taxon>
        <taxon>Rhodocyclales</taxon>
        <taxon>Zoogloeaceae</taxon>
        <taxon>Denitromonas</taxon>
    </lineage>
</organism>
<dbReference type="Pfam" id="PF18918">
    <property type="entry name" value="DUF5669"/>
    <property type="match status" value="1"/>
</dbReference>
<dbReference type="EMBL" id="VMNK01000007">
    <property type="protein sequence ID" value="TVO57161.1"/>
    <property type="molecule type" value="Genomic_DNA"/>
</dbReference>
<sequence length="76" mass="8221">MTLPADFVHELSLLIQYDASNSQTGLKVHHDAAPEAIAAAQRLFDKGLVSQHDGGYLTKLGQDVVEHLQAVRSILA</sequence>
<name>A0A557QW67_9RHOO</name>
<dbReference type="AlphaFoldDB" id="A0A557QW67"/>
<dbReference type="InterPro" id="IPR013468">
    <property type="entry name" value="CHP02647"/>
</dbReference>